<gene>
    <name evidence="1" type="ORF">EV421DRAFT_970415</name>
</gene>
<reference evidence="1" key="1">
    <citation type="submission" date="2023-06" db="EMBL/GenBank/DDBJ databases">
        <authorList>
            <consortium name="Lawrence Berkeley National Laboratory"/>
            <person name="Ahrendt S."/>
            <person name="Sahu N."/>
            <person name="Indic B."/>
            <person name="Wong-Bajracharya J."/>
            <person name="Merenyi Z."/>
            <person name="Ke H.-M."/>
            <person name="Monk M."/>
            <person name="Kocsube S."/>
            <person name="Drula E."/>
            <person name="Lipzen A."/>
            <person name="Balint B."/>
            <person name="Henrissat B."/>
            <person name="Andreopoulos B."/>
            <person name="Martin F.M."/>
            <person name="Harder C.B."/>
            <person name="Rigling D."/>
            <person name="Ford K.L."/>
            <person name="Foster G.D."/>
            <person name="Pangilinan J."/>
            <person name="Papanicolaou A."/>
            <person name="Barry K."/>
            <person name="LaButti K."/>
            <person name="Viragh M."/>
            <person name="Koriabine M."/>
            <person name="Yan M."/>
            <person name="Riley R."/>
            <person name="Champramary S."/>
            <person name="Plett K.L."/>
            <person name="Tsai I.J."/>
            <person name="Slot J."/>
            <person name="Sipos G."/>
            <person name="Plett J."/>
            <person name="Nagy L.G."/>
            <person name="Grigoriev I.V."/>
        </authorList>
    </citation>
    <scope>NUCLEOTIDE SEQUENCE</scope>
    <source>
        <strain evidence="1">FPL87.14</strain>
    </source>
</reference>
<sequence>MTRRIILVSTTGGQVLSVPFINELGSIHRTLSHSDENRRPVLPCSLLVQDYGREGSRVWAFLVKATAAESELIYGSNLTLEIEVMLPFPPKPTLTSWPIYSTTGGCLSISSSSYARAYNLIGGFLRAVRSCKHAVRG</sequence>
<name>A0AA39IBY5_9AGAR</name>
<evidence type="ECO:0000313" key="2">
    <source>
        <dbReference type="Proteomes" id="UP001175226"/>
    </source>
</evidence>
<dbReference type="Proteomes" id="UP001175226">
    <property type="component" value="Unassembled WGS sequence"/>
</dbReference>
<accession>A0AA39IBY5</accession>
<organism evidence="1 2">
    <name type="scientific">Armillaria borealis</name>
    <dbReference type="NCBI Taxonomy" id="47425"/>
    <lineage>
        <taxon>Eukaryota</taxon>
        <taxon>Fungi</taxon>
        <taxon>Dikarya</taxon>
        <taxon>Basidiomycota</taxon>
        <taxon>Agaricomycotina</taxon>
        <taxon>Agaricomycetes</taxon>
        <taxon>Agaricomycetidae</taxon>
        <taxon>Agaricales</taxon>
        <taxon>Marasmiineae</taxon>
        <taxon>Physalacriaceae</taxon>
        <taxon>Armillaria</taxon>
    </lineage>
</organism>
<keyword evidence="2" id="KW-1185">Reference proteome</keyword>
<comment type="caution">
    <text evidence="1">The sequence shown here is derived from an EMBL/GenBank/DDBJ whole genome shotgun (WGS) entry which is preliminary data.</text>
</comment>
<dbReference type="EMBL" id="JAUEPT010000435">
    <property type="protein sequence ID" value="KAK0421597.1"/>
    <property type="molecule type" value="Genomic_DNA"/>
</dbReference>
<proteinExistence type="predicted"/>
<evidence type="ECO:0000313" key="1">
    <source>
        <dbReference type="EMBL" id="KAK0421597.1"/>
    </source>
</evidence>
<protein>
    <submittedName>
        <fullName evidence="1">Uncharacterized protein</fullName>
    </submittedName>
</protein>
<dbReference type="AlphaFoldDB" id="A0AA39IBY5"/>